<dbReference type="AlphaFoldDB" id="A0A8J9UMQ1"/>
<organism evidence="1 2">
    <name type="scientific">Brenthis ino</name>
    <name type="common">lesser marbled fritillary</name>
    <dbReference type="NCBI Taxonomy" id="405034"/>
    <lineage>
        <taxon>Eukaryota</taxon>
        <taxon>Metazoa</taxon>
        <taxon>Ecdysozoa</taxon>
        <taxon>Arthropoda</taxon>
        <taxon>Hexapoda</taxon>
        <taxon>Insecta</taxon>
        <taxon>Pterygota</taxon>
        <taxon>Neoptera</taxon>
        <taxon>Endopterygota</taxon>
        <taxon>Lepidoptera</taxon>
        <taxon>Glossata</taxon>
        <taxon>Ditrysia</taxon>
        <taxon>Papilionoidea</taxon>
        <taxon>Nymphalidae</taxon>
        <taxon>Heliconiinae</taxon>
        <taxon>Argynnini</taxon>
        <taxon>Brenthis</taxon>
    </lineage>
</organism>
<evidence type="ECO:0000313" key="1">
    <source>
        <dbReference type="EMBL" id="CAH0722737.1"/>
    </source>
</evidence>
<name>A0A8J9UMQ1_9NEOP</name>
<feature type="non-terminal residue" evidence="1">
    <location>
        <position position="85"/>
    </location>
</feature>
<dbReference type="Proteomes" id="UP000838878">
    <property type="component" value="Chromosome 3"/>
</dbReference>
<protein>
    <submittedName>
        <fullName evidence="1">Uncharacterized protein</fullName>
    </submittedName>
</protein>
<dbReference type="OrthoDB" id="6747067at2759"/>
<keyword evidence="2" id="KW-1185">Reference proteome</keyword>
<proteinExistence type="predicted"/>
<evidence type="ECO:0000313" key="2">
    <source>
        <dbReference type="Proteomes" id="UP000838878"/>
    </source>
</evidence>
<sequence>MKPLWPKEKPVPDAKLNDLKSVPHLFPQDSHDFYVRLVGNDAIEDDLEALYQCANARKLLKIVGVRALASPATGSRFHYSHYFCL</sequence>
<accession>A0A8J9UMQ1</accession>
<dbReference type="EMBL" id="OV170223">
    <property type="protein sequence ID" value="CAH0722737.1"/>
    <property type="molecule type" value="Genomic_DNA"/>
</dbReference>
<gene>
    <name evidence="1" type="ORF">BINO364_LOCUS8645</name>
</gene>
<reference evidence="1" key="1">
    <citation type="submission" date="2021-12" db="EMBL/GenBank/DDBJ databases">
        <authorList>
            <person name="Martin H S."/>
        </authorList>
    </citation>
    <scope>NUCLEOTIDE SEQUENCE</scope>
</reference>